<dbReference type="AlphaFoldDB" id="A0A5J4WRN0"/>
<feature type="region of interest" description="Disordered" evidence="1">
    <location>
        <begin position="207"/>
        <end position="287"/>
    </location>
</feature>
<protein>
    <submittedName>
        <fullName evidence="2">Uncharacterized protein</fullName>
    </submittedName>
</protein>
<dbReference type="Proteomes" id="UP000324800">
    <property type="component" value="Unassembled WGS sequence"/>
</dbReference>
<comment type="caution">
    <text evidence="2">The sequence shown here is derived from an EMBL/GenBank/DDBJ whole genome shotgun (WGS) entry which is preliminary data.</text>
</comment>
<feature type="region of interest" description="Disordered" evidence="1">
    <location>
        <begin position="164"/>
        <end position="189"/>
    </location>
</feature>
<reference evidence="2 3" key="1">
    <citation type="submission" date="2019-03" db="EMBL/GenBank/DDBJ databases">
        <title>Single cell metagenomics reveals metabolic interactions within the superorganism composed of flagellate Streblomastix strix and complex community of Bacteroidetes bacteria on its surface.</title>
        <authorList>
            <person name="Treitli S.C."/>
            <person name="Kolisko M."/>
            <person name="Husnik F."/>
            <person name="Keeling P."/>
            <person name="Hampl V."/>
        </authorList>
    </citation>
    <scope>NUCLEOTIDE SEQUENCE [LARGE SCALE GENOMIC DNA]</scope>
    <source>
        <strain evidence="2">ST1C</strain>
    </source>
</reference>
<organism evidence="2 3">
    <name type="scientific">Streblomastix strix</name>
    <dbReference type="NCBI Taxonomy" id="222440"/>
    <lineage>
        <taxon>Eukaryota</taxon>
        <taxon>Metamonada</taxon>
        <taxon>Preaxostyla</taxon>
        <taxon>Oxymonadida</taxon>
        <taxon>Streblomastigidae</taxon>
        <taxon>Streblomastix</taxon>
    </lineage>
</organism>
<proteinExistence type="predicted"/>
<sequence length="660" mass="76423">MQIGRPDRQNTKRYSAYLEKPRQCAHPRSPQTQDFIQGRQRSAFKFFQDYLVRAGRQHCNLGPGLFCKVQESNIRDPKEKRRLAQDPGLSNSEQRVDDRVFQVGRNIRHSEDNNAQRLGNNNRPASSFPPRQNSRRDVTVFLLQLQCSLLQLQKNVLLRPGSDAALESSNQDSTRVWLDDRNGKKSNQSRADSIVLRLAVEHQDNDIENDNIPKEASVEAAKKSDGISQEKETRKNKGLGIGSYRDPIHNSINQTRLTSHQVASKAERQGSSQQRLEQVDPTQQEHNNKYNMVDQQTISQSTIVLYESKQMDNDPNKCFELSIGVTLIREIQEKVFPFGEWKDNNIWSSNQREVTAILKALLEFHNTVTIYCFNKGKGSITIVPLVDQILNLAEQQHKTIEVGNILGFLNTVPDSISLLSRYGDQVIKREILQKTLMKLRIQIFINIFATRANRQCKRYCKLSKEVPLLNSPISKLQKTIRKVKKQRVSIAILVAPDWPNQKRLRDIGEIATQNMFLDESTQILFLRVKYRNKGQTLPPGLINLFQWKQKQRIAFQTTVTSQRTEFQCGLTLLAEFLKRINQHQQYLLDLGQPQIFMANYHEDAINQKCLDKSVKIQRYALAVLLKFIGYPDQQIRFDLVKELKRKIRKRLRQIDKEKQI</sequence>
<dbReference type="EMBL" id="SNRW01001354">
    <property type="protein sequence ID" value="KAA6396729.1"/>
    <property type="molecule type" value="Genomic_DNA"/>
</dbReference>
<evidence type="ECO:0000313" key="3">
    <source>
        <dbReference type="Proteomes" id="UP000324800"/>
    </source>
</evidence>
<feature type="compositionally biased region" description="Polar residues" evidence="1">
    <location>
        <begin position="250"/>
        <end position="262"/>
    </location>
</feature>
<gene>
    <name evidence="2" type="ORF">EZS28_007742</name>
</gene>
<feature type="compositionally biased region" description="Polar residues" evidence="1">
    <location>
        <begin position="115"/>
        <end position="132"/>
    </location>
</feature>
<evidence type="ECO:0000313" key="2">
    <source>
        <dbReference type="EMBL" id="KAA6396729.1"/>
    </source>
</evidence>
<feature type="region of interest" description="Disordered" evidence="1">
    <location>
        <begin position="76"/>
        <end position="133"/>
    </location>
</feature>
<feature type="compositionally biased region" description="Polar residues" evidence="1">
    <location>
        <begin position="269"/>
        <end position="287"/>
    </location>
</feature>
<evidence type="ECO:0000256" key="1">
    <source>
        <dbReference type="SAM" id="MobiDB-lite"/>
    </source>
</evidence>
<name>A0A5J4WRN0_9EUKA</name>
<accession>A0A5J4WRN0</accession>
<feature type="compositionally biased region" description="Basic and acidic residues" evidence="1">
    <location>
        <begin position="207"/>
        <end position="235"/>
    </location>
</feature>